<dbReference type="PROSITE" id="PS50297">
    <property type="entry name" value="ANK_REP_REGION"/>
    <property type="match status" value="1"/>
</dbReference>
<evidence type="ECO:0000313" key="4">
    <source>
        <dbReference type="EMBL" id="TCU57638.1"/>
    </source>
</evidence>
<dbReference type="EMBL" id="SMBP01000017">
    <property type="protein sequence ID" value="TCU57638.1"/>
    <property type="molecule type" value="Genomic_DNA"/>
</dbReference>
<organism evidence="4 5">
    <name type="scientific">Longicatena caecimuris</name>
    <dbReference type="NCBI Taxonomy" id="1796635"/>
    <lineage>
        <taxon>Bacteria</taxon>
        <taxon>Bacillati</taxon>
        <taxon>Bacillota</taxon>
        <taxon>Erysipelotrichia</taxon>
        <taxon>Erysipelotrichales</taxon>
        <taxon>Erysipelotrichaceae</taxon>
        <taxon>Longicatena</taxon>
    </lineage>
</organism>
<evidence type="ECO:0000256" key="1">
    <source>
        <dbReference type="ARBA" id="ARBA00022737"/>
    </source>
</evidence>
<dbReference type="AlphaFoldDB" id="A0A4R3T7B8"/>
<dbReference type="GeneID" id="73794305"/>
<comment type="caution">
    <text evidence="4">The sequence shown here is derived from an EMBL/GenBank/DDBJ whole genome shotgun (WGS) entry which is preliminary data.</text>
</comment>
<evidence type="ECO:0000313" key="5">
    <source>
        <dbReference type="Proteomes" id="UP000295773"/>
    </source>
</evidence>
<gene>
    <name evidence="4" type="ORF">EDD61_11724</name>
</gene>
<dbReference type="Gene3D" id="1.25.40.20">
    <property type="entry name" value="Ankyrin repeat-containing domain"/>
    <property type="match status" value="1"/>
</dbReference>
<dbReference type="SMART" id="SM00248">
    <property type="entry name" value="ANK"/>
    <property type="match status" value="3"/>
</dbReference>
<dbReference type="PANTHER" id="PTHR24198">
    <property type="entry name" value="ANKYRIN REPEAT AND PROTEIN KINASE DOMAIN-CONTAINING PROTEIN"/>
    <property type="match status" value="1"/>
</dbReference>
<dbReference type="RefSeq" id="WP_008691015.1">
    <property type="nucleotide sequence ID" value="NZ_AP024510.1"/>
</dbReference>
<evidence type="ECO:0000256" key="2">
    <source>
        <dbReference type="ARBA" id="ARBA00023043"/>
    </source>
</evidence>
<keyword evidence="1" id="KW-0677">Repeat</keyword>
<dbReference type="Pfam" id="PF12796">
    <property type="entry name" value="Ank_2"/>
    <property type="match status" value="1"/>
</dbReference>
<keyword evidence="2 3" id="KW-0040">ANK repeat</keyword>
<feature type="repeat" description="ANK" evidence="3">
    <location>
        <begin position="132"/>
        <end position="164"/>
    </location>
</feature>
<dbReference type="Proteomes" id="UP000295773">
    <property type="component" value="Unassembled WGS sequence"/>
</dbReference>
<keyword evidence="5" id="KW-1185">Reference proteome</keyword>
<name>A0A4R3T7B8_9FIRM</name>
<dbReference type="InterPro" id="IPR036770">
    <property type="entry name" value="Ankyrin_rpt-contain_sf"/>
</dbReference>
<reference evidence="4 5" key="1">
    <citation type="submission" date="2019-03" db="EMBL/GenBank/DDBJ databases">
        <title>Genomic Encyclopedia of Type Strains, Phase IV (KMG-IV): sequencing the most valuable type-strain genomes for metagenomic binning, comparative biology and taxonomic classification.</title>
        <authorList>
            <person name="Goeker M."/>
        </authorList>
    </citation>
    <scope>NUCLEOTIDE SEQUENCE [LARGE SCALE GENOMIC DNA]</scope>
    <source>
        <strain evidence="4 5">DSM 29481</strain>
    </source>
</reference>
<sequence length="381" mass="44049">MGLFDRFKKKNSEKDVVKKKQSAEKTNKIKSGTKRKTLVKDFDEIFERGNEEEIKAIFEKCDINAYGGYDKTNALSFKLSENIMKWLVEQGADIDYKDTYHNTPLHHQVINPNGNPEFLIRLGANIEAVNSRNETPLFYATQYFRLNHLKTLVEAGANINAKNDMNQTPLLKAMAVAKNANIPDLVIMIKYLIDKGAKLSGEEQKQVERIGTDFEWFRDRINKDYIDEIESSLKELYKIFNVMPIPKRVVYDGKSKIKVKAKKWEDQHEELWQLLVPSCGHASTLQGEVIRISGKLSQEILDNGKMNWDKEYLQMVQALLGYLSQGNQLTESENNEFINIINKIKQNHAWNDELSRLSELCVKWVLLNTEPIQLGKAEYKR</sequence>
<dbReference type="PANTHER" id="PTHR24198:SF165">
    <property type="entry name" value="ANKYRIN REPEAT-CONTAINING PROTEIN-RELATED"/>
    <property type="match status" value="1"/>
</dbReference>
<dbReference type="InterPro" id="IPR002110">
    <property type="entry name" value="Ankyrin_rpt"/>
</dbReference>
<proteinExistence type="predicted"/>
<evidence type="ECO:0000256" key="3">
    <source>
        <dbReference type="PROSITE-ProRule" id="PRU00023"/>
    </source>
</evidence>
<accession>A0A4R3T7B8</accession>
<dbReference type="PROSITE" id="PS50088">
    <property type="entry name" value="ANK_REPEAT"/>
    <property type="match status" value="1"/>
</dbReference>
<dbReference type="SUPFAM" id="SSF48403">
    <property type="entry name" value="Ankyrin repeat"/>
    <property type="match status" value="1"/>
</dbReference>
<protein>
    <submittedName>
        <fullName evidence="4">Ankyrin repeat protein</fullName>
    </submittedName>
</protein>